<sequence>NDLFERNIRDEEEIPSTIDIQSDSIMDLDNDINESLSEELDNAERNSESNNDDYTWEDSGDNTL</sequence>
<protein>
    <submittedName>
        <fullName evidence="1">12500_t:CDS:1</fullName>
    </submittedName>
</protein>
<dbReference type="EMBL" id="CAJVPW010070607">
    <property type="protein sequence ID" value="CAG8792525.1"/>
    <property type="molecule type" value="Genomic_DNA"/>
</dbReference>
<dbReference type="Proteomes" id="UP000789366">
    <property type="component" value="Unassembled WGS sequence"/>
</dbReference>
<comment type="caution">
    <text evidence="1">The sequence shown here is derived from an EMBL/GenBank/DDBJ whole genome shotgun (WGS) entry which is preliminary data.</text>
</comment>
<evidence type="ECO:0000313" key="1">
    <source>
        <dbReference type="EMBL" id="CAG8792525.1"/>
    </source>
</evidence>
<keyword evidence="2" id="KW-1185">Reference proteome</keyword>
<proteinExistence type="predicted"/>
<evidence type="ECO:0000313" key="2">
    <source>
        <dbReference type="Proteomes" id="UP000789366"/>
    </source>
</evidence>
<gene>
    <name evidence="1" type="ORF">SPELUC_LOCUS17356</name>
</gene>
<organism evidence="1 2">
    <name type="scientific">Cetraspora pellucida</name>
    <dbReference type="NCBI Taxonomy" id="1433469"/>
    <lineage>
        <taxon>Eukaryota</taxon>
        <taxon>Fungi</taxon>
        <taxon>Fungi incertae sedis</taxon>
        <taxon>Mucoromycota</taxon>
        <taxon>Glomeromycotina</taxon>
        <taxon>Glomeromycetes</taxon>
        <taxon>Diversisporales</taxon>
        <taxon>Gigasporaceae</taxon>
        <taxon>Cetraspora</taxon>
    </lineage>
</organism>
<feature type="non-terminal residue" evidence="1">
    <location>
        <position position="64"/>
    </location>
</feature>
<accession>A0ACA9RFY3</accession>
<name>A0ACA9RFY3_9GLOM</name>
<feature type="non-terminal residue" evidence="1">
    <location>
        <position position="1"/>
    </location>
</feature>
<reference evidence="1" key="1">
    <citation type="submission" date="2021-06" db="EMBL/GenBank/DDBJ databases">
        <authorList>
            <person name="Kallberg Y."/>
            <person name="Tangrot J."/>
            <person name="Rosling A."/>
        </authorList>
    </citation>
    <scope>NUCLEOTIDE SEQUENCE</scope>
    <source>
        <strain evidence="1">28 12/20/2015</strain>
    </source>
</reference>